<comment type="similarity">
    <text evidence="1">Belongs to the DnaA family.</text>
</comment>
<evidence type="ECO:0000256" key="2">
    <source>
        <dbReference type="ARBA" id="ARBA00022490"/>
    </source>
</evidence>
<dbReference type="InterPro" id="IPR024633">
    <property type="entry name" value="DnaA_N_dom"/>
</dbReference>
<dbReference type="PRINTS" id="PR00051">
    <property type="entry name" value="DNAA"/>
</dbReference>
<dbReference type="NCBIfam" id="TIGR00362">
    <property type="entry name" value="DnaA"/>
    <property type="match status" value="1"/>
</dbReference>
<evidence type="ECO:0000256" key="5">
    <source>
        <dbReference type="ARBA" id="ARBA00022840"/>
    </source>
</evidence>
<keyword evidence="4" id="KW-0547">Nucleotide-binding</keyword>
<dbReference type="GO" id="GO:0008289">
    <property type="term" value="F:lipid binding"/>
    <property type="evidence" value="ECO:0007669"/>
    <property type="project" value="UniProtKB-KW"/>
</dbReference>
<evidence type="ECO:0000259" key="9">
    <source>
        <dbReference type="SMART" id="SM00760"/>
    </source>
</evidence>
<dbReference type="HAMAP" id="MF_00377">
    <property type="entry name" value="DnaA_bact"/>
    <property type="match status" value="1"/>
</dbReference>
<feature type="domain" description="AAA+ ATPase" evidence="8">
    <location>
        <begin position="145"/>
        <end position="275"/>
    </location>
</feature>
<dbReference type="GO" id="GO:0006275">
    <property type="term" value="P:regulation of DNA replication"/>
    <property type="evidence" value="ECO:0007669"/>
    <property type="project" value="InterPro"/>
</dbReference>
<dbReference type="Pfam" id="PF08299">
    <property type="entry name" value="Bac_DnaA_C"/>
    <property type="match status" value="1"/>
</dbReference>
<name>A0A3B0UMW6_9ZZZZ</name>
<dbReference type="FunFam" id="3.40.50.300:FF:000668">
    <property type="entry name" value="Chromosomal replication initiator protein DnaA"/>
    <property type="match status" value="1"/>
</dbReference>
<dbReference type="InterPro" id="IPR038454">
    <property type="entry name" value="DnaA_N_sf"/>
</dbReference>
<proteinExistence type="inferred from homology"/>
<dbReference type="CDD" id="cd06571">
    <property type="entry name" value="Bac_DnaA_C"/>
    <property type="match status" value="1"/>
</dbReference>
<evidence type="ECO:0000313" key="10">
    <source>
        <dbReference type="EMBL" id="VAW27752.1"/>
    </source>
</evidence>
<dbReference type="GO" id="GO:0003688">
    <property type="term" value="F:DNA replication origin binding"/>
    <property type="evidence" value="ECO:0007669"/>
    <property type="project" value="InterPro"/>
</dbReference>
<keyword evidence="5" id="KW-0067">ATP-binding</keyword>
<dbReference type="CDD" id="cd00009">
    <property type="entry name" value="AAA"/>
    <property type="match status" value="1"/>
</dbReference>
<keyword evidence="2" id="KW-0963">Cytoplasm</keyword>
<gene>
    <name evidence="10" type="ORF">MNBD_BACTEROID07-1671</name>
</gene>
<evidence type="ECO:0000256" key="3">
    <source>
        <dbReference type="ARBA" id="ARBA00022705"/>
    </source>
</evidence>
<dbReference type="InterPro" id="IPR001957">
    <property type="entry name" value="Chromosome_initiator_DnaA"/>
</dbReference>
<evidence type="ECO:0000256" key="1">
    <source>
        <dbReference type="ARBA" id="ARBA00006583"/>
    </source>
</evidence>
<dbReference type="Gene3D" id="3.30.300.180">
    <property type="match status" value="1"/>
</dbReference>
<dbReference type="Pfam" id="PF11638">
    <property type="entry name" value="DnaA_N"/>
    <property type="match status" value="1"/>
</dbReference>
<feature type="domain" description="Chromosomal replication initiator DnaA C-terminal" evidence="9">
    <location>
        <begin position="354"/>
        <end position="423"/>
    </location>
</feature>
<dbReference type="GO" id="GO:0005886">
    <property type="term" value="C:plasma membrane"/>
    <property type="evidence" value="ECO:0007669"/>
    <property type="project" value="TreeGrafter"/>
</dbReference>
<dbReference type="Gene3D" id="1.10.1750.10">
    <property type="match status" value="1"/>
</dbReference>
<accession>A0A3B0UMW6</accession>
<dbReference type="InterPro" id="IPR020591">
    <property type="entry name" value="Chromosome_initiator_DnaA-like"/>
</dbReference>
<dbReference type="PANTHER" id="PTHR30050:SF2">
    <property type="entry name" value="CHROMOSOMAL REPLICATION INITIATOR PROTEIN DNAA"/>
    <property type="match status" value="1"/>
</dbReference>
<dbReference type="AlphaFoldDB" id="A0A3B0UMW6"/>
<reference evidence="10" key="1">
    <citation type="submission" date="2018-06" db="EMBL/GenBank/DDBJ databases">
        <authorList>
            <person name="Zhirakovskaya E."/>
        </authorList>
    </citation>
    <scope>NUCLEOTIDE SEQUENCE</scope>
</reference>
<dbReference type="PANTHER" id="PTHR30050">
    <property type="entry name" value="CHROMOSOMAL REPLICATION INITIATOR PROTEIN DNAA"/>
    <property type="match status" value="1"/>
</dbReference>
<organism evidence="10">
    <name type="scientific">hydrothermal vent metagenome</name>
    <dbReference type="NCBI Taxonomy" id="652676"/>
    <lineage>
        <taxon>unclassified sequences</taxon>
        <taxon>metagenomes</taxon>
        <taxon>ecological metagenomes</taxon>
    </lineage>
</organism>
<dbReference type="GO" id="GO:0006270">
    <property type="term" value="P:DNA replication initiation"/>
    <property type="evidence" value="ECO:0007669"/>
    <property type="project" value="InterPro"/>
</dbReference>
<evidence type="ECO:0000256" key="7">
    <source>
        <dbReference type="ARBA" id="ARBA00023125"/>
    </source>
</evidence>
<dbReference type="SMART" id="SM00760">
    <property type="entry name" value="Bac_DnaA_C"/>
    <property type="match status" value="1"/>
</dbReference>
<dbReference type="Gene3D" id="3.40.50.300">
    <property type="entry name" value="P-loop containing nucleotide triphosphate hydrolases"/>
    <property type="match status" value="1"/>
</dbReference>
<dbReference type="InterPro" id="IPR027417">
    <property type="entry name" value="P-loop_NTPase"/>
</dbReference>
<dbReference type="InterPro" id="IPR003593">
    <property type="entry name" value="AAA+_ATPase"/>
</dbReference>
<keyword evidence="7" id="KW-0238">DNA-binding</keyword>
<dbReference type="InterPro" id="IPR013317">
    <property type="entry name" value="DnaA_dom"/>
</dbReference>
<dbReference type="GO" id="GO:0005524">
    <property type="term" value="F:ATP binding"/>
    <property type="evidence" value="ECO:0007669"/>
    <property type="project" value="UniProtKB-KW"/>
</dbReference>
<dbReference type="SUPFAM" id="SSF48295">
    <property type="entry name" value="TrpR-like"/>
    <property type="match status" value="1"/>
</dbReference>
<dbReference type="InterPro" id="IPR013159">
    <property type="entry name" value="DnaA_C"/>
</dbReference>
<evidence type="ECO:0000256" key="4">
    <source>
        <dbReference type="ARBA" id="ARBA00022741"/>
    </source>
</evidence>
<dbReference type="InterPro" id="IPR010921">
    <property type="entry name" value="Trp_repressor/repl_initiator"/>
</dbReference>
<keyword evidence="6" id="KW-0446">Lipid-binding</keyword>
<evidence type="ECO:0000256" key="6">
    <source>
        <dbReference type="ARBA" id="ARBA00023121"/>
    </source>
</evidence>
<dbReference type="EMBL" id="UOET01000155">
    <property type="protein sequence ID" value="VAW27752.1"/>
    <property type="molecule type" value="Genomic_DNA"/>
</dbReference>
<dbReference type="Gene3D" id="1.10.8.60">
    <property type="match status" value="1"/>
</dbReference>
<evidence type="ECO:0000259" key="8">
    <source>
        <dbReference type="SMART" id="SM00382"/>
    </source>
</evidence>
<sequence>MDEAVWQTTLGEIELTTSRASFVTWFKNTRFLDSDGDTIKIGVPNIFAKQQLEVKFNDQINETLKKNGAKFSEVIYVIDNKTTKTQSDVDNVFQASVATHTAKAKNKTDNSGLNPKYDFKTFIVGSGNELAHAACQAIVKSPGTKYNPMFIYGGVGLGKTHLLQAVGNALLEEKPDTRILYISSETFVNDFLDSIRFKKKGFADKYRSVDVLIIDDMQFIGGKEKTQEEFFHTFNALHQTNKQIIISSDKPPKAIPTLSERLRSRFEWGMTIDIQAPDFETRCAILQVKASSQGIELDQETVEFLATHFQTNIRELEGALNQLLAFSEMRGVEPNLETATSILNGSRIRPKHVSAKNVVEKTAKYFSVELPDIVGPKRDREVVVPRQIAMYLLRSELHMSFPKVARELGRKDHTTAIHSVDKIEQAIATNSTVRQQVNEIKEKLYA</sequence>
<dbReference type="Pfam" id="PF00308">
    <property type="entry name" value="Bac_DnaA"/>
    <property type="match status" value="1"/>
</dbReference>
<dbReference type="SMART" id="SM00382">
    <property type="entry name" value="AAA"/>
    <property type="match status" value="1"/>
</dbReference>
<keyword evidence="3" id="KW-0235">DNA replication</keyword>
<protein>
    <submittedName>
        <fullName evidence="10">Chromosomal replication initiator protein DnaA</fullName>
    </submittedName>
</protein>
<dbReference type="SUPFAM" id="SSF52540">
    <property type="entry name" value="P-loop containing nucleoside triphosphate hydrolases"/>
    <property type="match status" value="1"/>
</dbReference>